<organism evidence="1 2">
    <name type="scientific">Oryza sativa subsp. japonica</name>
    <name type="common">Rice</name>
    <dbReference type="NCBI Taxonomy" id="39947"/>
    <lineage>
        <taxon>Eukaryota</taxon>
        <taxon>Viridiplantae</taxon>
        <taxon>Streptophyta</taxon>
        <taxon>Embryophyta</taxon>
        <taxon>Tracheophyta</taxon>
        <taxon>Spermatophyta</taxon>
        <taxon>Magnoliopsida</taxon>
        <taxon>Liliopsida</taxon>
        <taxon>Poales</taxon>
        <taxon>Poaceae</taxon>
        <taxon>BOP clade</taxon>
        <taxon>Oryzoideae</taxon>
        <taxon>Oryzeae</taxon>
        <taxon>Oryzinae</taxon>
        <taxon>Oryza</taxon>
        <taxon>Oryza sativa</taxon>
    </lineage>
</organism>
<reference evidence="2" key="1">
    <citation type="journal article" date="2005" name="Nature">
        <title>The map-based sequence of the rice genome.</title>
        <authorList>
            <consortium name="International rice genome sequencing project (IRGSP)"/>
            <person name="Matsumoto T."/>
            <person name="Wu J."/>
            <person name="Kanamori H."/>
            <person name="Katayose Y."/>
            <person name="Fujisawa M."/>
            <person name="Namiki N."/>
            <person name="Mizuno H."/>
            <person name="Yamamoto K."/>
            <person name="Antonio B.A."/>
            <person name="Baba T."/>
            <person name="Sakata K."/>
            <person name="Nagamura Y."/>
            <person name="Aoki H."/>
            <person name="Arikawa K."/>
            <person name="Arita K."/>
            <person name="Bito T."/>
            <person name="Chiden Y."/>
            <person name="Fujitsuka N."/>
            <person name="Fukunaka R."/>
            <person name="Hamada M."/>
            <person name="Harada C."/>
            <person name="Hayashi A."/>
            <person name="Hijishita S."/>
            <person name="Honda M."/>
            <person name="Hosokawa S."/>
            <person name="Ichikawa Y."/>
            <person name="Idonuma A."/>
            <person name="Iijima M."/>
            <person name="Ikeda M."/>
            <person name="Ikeno M."/>
            <person name="Ito K."/>
            <person name="Ito S."/>
            <person name="Ito T."/>
            <person name="Ito Y."/>
            <person name="Ito Y."/>
            <person name="Iwabuchi A."/>
            <person name="Kamiya K."/>
            <person name="Karasawa W."/>
            <person name="Kurita K."/>
            <person name="Katagiri S."/>
            <person name="Kikuta A."/>
            <person name="Kobayashi H."/>
            <person name="Kobayashi N."/>
            <person name="Machita K."/>
            <person name="Maehara T."/>
            <person name="Masukawa M."/>
            <person name="Mizubayashi T."/>
            <person name="Mukai Y."/>
            <person name="Nagasaki H."/>
            <person name="Nagata Y."/>
            <person name="Naito S."/>
            <person name="Nakashima M."/>
            <person name="Nakama Y."/>
            <person name="Nakamichi Y."/>
            <person name="Nakamura M."/>
            <person name="Meguro A."/>
            <person name="Negishi M."/>
            <person name="Ohta I."/>
            <person name="Ohta T."/>
            <person name="Okamoto M."/>
            <person name="Ono N."/>
            <person name="Saji S."/>
            <person name="Sakaguchi M."/>
            <person name="Sakai K."/>
            <person name="Shibata M."/>
            <person name="Shimokawa T."/>
            <person name="Song J."/>
            <person name="Takazaki Y."/>
            <person name="Terasawa K."/>
            <person name="Tsugane M."/>
            <person name="Tsuji K."/>
            <person name="Ueda S."/>
            <person name="Waki K."/>
            <person name="Yamagata H."/>
            <person name="Yamamoto M."/>
            <person name="Yamamoto S."/>
            <person name="Yamane H."/>
            <person name="Yoshiki S."/>
            <person name="Yoshihara R."/>
            <person name="Yukawa K."/>
            <person name="Zhong H."/>
            <person name="Yano M."/>
            <person name="Yuan Q."/>
            <person name="Ouyang S."/>
            <person name="Liu J."/>
            <person name="Jones K.M."/>
            <person name="Gansberger K."/>
            <person name="Moffat K."/>
            <person name="Hill J."/>
            <person name="Bera J."/>
            <person name="Fadrosh D."/>
            <person name="Jin S."/>
            <person name="Johri S."/>
            <person name="Kim M."/>
            <person name="Overton L."/>
            <person name="Reardon M."/>
            <person name="Tsitrin T."/>
            <person name="Vuong H."/>
            <person name="Weaver B."/>
            <person name="Ciecko A."/>
            <person name="Tallon L."/>
            <person name="Jackson J."/>
            <person name="Pai G."/>
            <person name="Aken S.V."/>
            <person name="Utterback T."/>
            <person name="Reidmuller S."/>
            <person name="Feldblyum T."/>
            <person name="Hsiao J."/>
            <person name="Zismann V."/>
            <person name="Iobst S."/>
            <person name="de Vazeille A.R."/>
            <person name="Buell C.R."/>
            <person name="Ying K."/>
            <person name="Li Y."/>
            <person name="Lu T."/>
            <person name="Huang Y."/>
            <person name="Zhao Q."/>
            <person name="Feng Q."/>
            <person name="Zhang L."/>
            <person name="Zhu J."/>
            <person name="Weng Q."/>
            <person name="Mu J."/>
            <person name="Lu Y."/>
            <person name="Fan D."/>
            <person name="Liu Y."/>
            <person name="Guan J."/>
            <person name="Zhang Y."/>
            <person name="Yu S."/>
            <person name="Liu X."/>
            <person name="Zhang Y."/>
            <person name="Hong G."/>
            <person name="Han B."/>
            <person name="Choisne N."/>
            <person name="Demange N."/>
            <person name="Orjeda G."/>
            <person name="Samain S."/>
            <person name="Cattolico L."/>
            <person name="Pelletier E."/>
            <person name="Couloux A."/>
            <person name="Segurens B."/>
            <person name="Wincker P."/>
            <person name="D'Hont A."/>
            <person name="Scarpelli C."/>
            <person name="Weissenbach J."/>
            <person name="Salanoubat M."/>
            <person name="Quetier F."/>
            <person name="Yu Y."/>
            <person name="Kim H.R."/>
            <person name="Rambo T."/>
            <person name="Currie J."/>
            <person name="Collura K."/>
            <person name="Luo M."/>
            <person name="Yang T."/>
            <person name="Ammiraju J.S.S."/>
            <person name="Engler F."/>
            <person name="Soderlund C."/>
            <person name="Wing R.A."/>
            <person name="Palmer L.E."/>
            <person name="de la Bastide M."/>
            <person name="Spiegel L."/>
            <person name="Nascimento L."/>
            <person name="Zutavern T."/>
            <person name="O'Shaughnessy A."/>
            <person name="Dike S."/>
            <person name="Dedhia N."/>
            <person name="Preston R."/>
            <person name="Balija V."/>
            <person name="McCombie W.R."/>
            <person name="Chow T."/>
            <person name="Chen H."/>
            <person name="Chung M."/>
            <person name="Chen C."/>
            <person name="Shaw J."/>
            <person name="Wu H."/>
            <person name="Hsiao K."/>
            <person name="Chao Y."/>
            <person name="Chu M."/>
            <person name="Cheng C."/>
            <person name="Hour A."/>
            <person name="Lee P."/>
            <person name="Lin S."/>
            <person name="Lin Y."/>
            <person name="Liou J."/>
            <person name="Liu S."/>
            <person name="Hsing Y."/>
            <person name="Raghuvanshi S."/>
            <person name="Mohanty A."/>
            <person name="Bharti A.K."/>
            <person name="Gaur A."/>
            <person name="Gupta V."/>
            <person name="Kumar D."/>
            <person name="Ravi V."/>
            <person name="Vij S."/>
            <person name="Kapur A."/>
            <person name="Khurana P."/>
            <person name="Khurana P."/>
            <person name="Khurana J.P."/>
            <person name="Tyagi A.K."/>
            <person name="Gaikwad K."/>
            <person name="Singh A."/>
            <person name="Dalal V."/>
            <person name="Srivastava S."/>
            <person name="Dixit A."/>
            <person name="Pal A.K."/>
            <person name="Ghazi I.A."/>
            <person name="Yadav M."/>
            <person name="Pandit A."/>
            <person name="Bhargava A."/>
            <person name="Sureshbabu K."/>
            <person name="Batra K."/>
            <person name="Sharma T.R."/>
            <person name="Mohapatra T."/>
            <person name="Singh N.K."/>
            <person name="Messing J."/>
            <person name="Nelson A.B."/>
            <person name="Fuks G."/>
            <person name="Kavchok S."/>
            <person name="Keizer G."/>
            <person name="Linton E."/>
            <person name="Llaca V."/>
            <person name="Song R."/>
            <person name="Tanyolac B."/>
            <person name="Young S."/>
            <person name="Ho-Il K."/>
            <person name="Hahn J.H."/>
            <person name="Sangsakoo G."/>
            <person name="Vanavichit A."/>
            <person name="de Mattos Luiz.A.T."/>
            <person name="Zimmer P.D."/>
            <person name="Malone G."/>
            <person name="Dellagostin O."/>
            <person name="de Oliveira A.C."/>
            <person name="Bevan M."/>
            <person name="Bancroft I."/>
            <person name="Minx P."/>
            <person name="Cordum H."/>
            <person name="Wilson R."/>
            <person name="Cheng Z."/>
            <person name="Jin W."/>
            <person name="Jiang J."/>
            <person name="Leong S.A."/>
            <person name="Iwama H."/>
            <person name="Gojobori T."/>
            <person name="Itoh T."/>
            <person name="Niimura Y."/>
            <person name="Fujii Y."/>
            <person name="Habara T."/>
            <person name="Sakai H."/>
            <person name="Sato Y."/>
            <person name="Wilson G."/>
            <person name="Kumar K."/>
            <person name="McCouch S."/>
            <person name="Juretic N."/>
            <person name="Hoen D."/>
            <person name="Wright S."/>
            <person name="Bruskiewich R."/>
            <person name="Bureau T."/>
            <person name="Miyao A."/>
            <person name="Hirochika H."/>
            <person name="Nishikawa T."/>
            <person name="Kadowaki K."/>
            <person name="Sugiura M."/>
            <person name="Burr B."/>
            <person name="Sasaki T."/>
        </authorList>
    </citation>
    <scope>NUCLEOTIDE SEQUENCE [LARGE SCALE GENOMIC DNA]</scope>
    <source>
        <strain evidence="2">cv. Nipponbare</strain>
    </source>
</reference>
<accession>Q8GZY9</accession>
<protein>
    <submittedName>
        <fullName evidence="1">Uncharacterized protein</fullName>
    </submittedName>
</protein>
<sequence length="64" mass="6924">MDTLLGSGRFLARRPPLALAPRCSRGSPEKGGGSDKDMICVVDHSSRVIQAPDSFDLLRLELDV</sequence>
<dbReference type="EMBL" id="AC134232">
    <property type="protein sequence ID" value="AAO17003.1"/>
    <property type="molecule type" value="Genomic_DNA"/>
</dbReference>
<evidence type="ECO:0000313" key="1">
    <source>
        <dbReference type="EMBL" id="AAO17003.1"/>
    </source>
</evidence>
<evidence type="ECO:0000313" key="2">
    <source>
        <dbReference type="Proteomes" id="UP000000763"/>
    </source>
</evidence>
<reference evidence="2" key="2">
    <citation type="journal article" date="2008" name="Nucleic Acids Res.">
        <title>The rice annotation project database (RAP-DB): 2008 update.</title>
        <authorList>
            <consortium name="The rice annotation project (RAP)"/>
        </authorList>
    </citation>
    <scope>GENOME REANNOTATION</scope>
    <source>
        <strain evidence="2">cv. Nipponbare</strain>
    </source>
</reference>
<proteinExistence type="predicted"/>
<dbReference type="Proteomes" id="UP000000763">
    <property type="component" value="Chromosome 3"/>
</dbReference>
<name>Q8GZY9_ORYSJ</name>
<gene>
    <name evidence="1" type="primary">OSJNBa0013D02.13</name>
</gene>
<dbReference type="AlphaFoldDB" id="Q8GZY9"/>